<dbReference type="SMART" id="SM00347">
    <property type="entry name" value="HTH_MARR"/>
    <property type="match status" value="1"/>
</dbReference>
<evidence type="ECO:0000313" key="3">
    <source>
        <dbReference type="Proteomes" id="UP000562984"/>
    </source>
</evidence>
<feature type="domain" description="HTH marR-type" evidence="1">
    <location>
        <begin position="16"/>
        <end position="148"/>
    </location>
</feature>
<dbReference type="InterPro" id="IPR036388">
    <property type="entry name" value="WH-like_DNA-bd_sf"/>
</dbReference>
<evidence type="ECO:0000313" key="2">
    <source>
        <dbReference type="EMBL" id="NNG36142.1"/>
    </source>
</evidence>
<comment type="caution">
    <text evidence="2">The sequence shown here is derived from an EMBL/GenBank/DDBJ whole genome shotgun (WGS) entry which is preliminary data.</text>
</comment>
<proteinExistence type="predicted"/>
<dbReference type="PANTHER" id="PTHR33164">
    <property type="entry name" value="TRANSCRIPTIONAL REGULATOR, MARR FAMILY"/>
    <property type="match status" value="1"/>
</dbReference>
<name>A0A849AH17_9ACTN</name>
<dbReference type="RefSeq" id="WP_171199825.1">
    <property type="nucleotide sequence ID" value="NZ_JABEND010000005.1"/>
</dbReference>
<accession>A0A849AH17</accession>
<dbReference type="EMBL" id="JABEND010000005">
    <property type="protein sequence ID" value="NNG36142.1"/>
    <property type="molecule type" value="Genomic_DNA"/>
</dbReference>
<dbReference type="PROSITE" id="PS50995">
    <property type="entry name" value="HTH_MARR_2"/>
    <property type="match status" value="1"/>
</dbReference>
<sequence>MATDVTGSRQQPGRFSDRVGYLLKQVDSVLRARMDDVLRPLGLTVPQYACLELLGAEPGLSGAELARGAFVSRQAMNLVVKGLQDRDLITRPDTAPSGRSRPIELTPAGDTLLRTAAARVIQVETIMVSLLSDRRLQQLRSGLESCVTALENLPQRPPNSGTVPGA</sequence>
<dbReference type="SUPFAM" id="SSF46785">
    <property type="entry name" value="Winged helix' DNA-binding domain"/>
    <property type="match status" value="1"/>
</dbReference>
<dbReference type="Pfam" id="PF12802">
    <property type="entry name" value="MarR_2"/>
    <property type="match status" value="1"/>
</dbReference>
<dbReference type="InterPro" id="IPR000835">
    <property type="entry name" value="HTH_MarR-typ"/>
</dbReference>
<dbReference type="GO" id="GO:0003700">
    <property type="term" value="F:DNA-binding transcription factor activity"/>
    <property type="evidence" value="ECO:0007669"/>
    <property type="project" value="InterPro"/>
</dbReference>
<organism evidence="2 3">
    <name type="scientific">Nakamurella aerolata</name>
    <dbReference type="NCBI Taxonomy" id="1656892"/>
    <lineage>
        <taxon>Bacteria</taxon>
        <taxon>Bacillati</taxon>
        <taxon>Actinomycetota</taxon>
        <taxon>Actinomycetes</taxon>
        <taxon>Nakamurellales</taxon>
        <taxon>Nakamurellaceae</taxon>
        <taxon>Nakamurella</taxon>
    </lineage>
</organism>
<gene>
    <name evidence="2" type="ORF">HKD39_10520</name>
</gene>
<dbReference type="GO" id="GO:0006950">
    <property type="term" value="P:response to stress"/>
    <property type="evidence" value="ECO:0007669"/>
    <property type="project" value="TreeGrafter"/>
</dbReference>
<dbReference type="InterPro" id="IPR036390">
    <property type="entry name" value="WH_DNA-bd_sf"/>
</dbReference>
<dbReference type="PANTHER" id="PTHR33164:SF43">
    <property type="entry name" value="HTH-TYPE TRANSCRIPTIONAL REPRESSOR YETL"/>
    <property type="match status" value="1"/>
</dbReference>
<reference evidence="2 3" key="1">
    <citation type="submission" date="2020-05" db="EMBL/GenBank/DDBJ databases">
        <title>Nakamurella sp. DB0629 isolated from air conditioner.</title>
        <authorList>
            <person name="Kim D.H."/>
            <person name="Kim D.-U."/>
        </authorList>
    </citation>
    <scope>NUCLEOTIDE SEQUENCE [LARGE SCALE GENOMIC DNA]</scope>
    <source>
        <strain evidence="2 3">DB0629</strain>
    </source>
</reference>
<keyword evidence="3" id="KW-1185">Reference proteome</keyword>
<dbReference type="Gene3D" id="1.10.10.10">
    <property type="entry name" value="Winged helix-like DNA-binding domain superfamily/Winged helix DNA-binding domain"/>
    <property type="match status" value="1"/>
</dbReference>
<dbReference type="InterPro" id="IPR039422">
    <property type="entry name" value="MarR/SlyA-like"/>
</dbReference>
<protein>
    <submittedName>
        <fullName evidence="2">MarR family transcriptional regulator</fullName>
    </submittedName>
</protein>
<dbReference type="AlphaFoldDB" id="A0A849AH17"/>
<dbReference type="Proteomes" id="UP000562984">
    <property type="component" value="Unassembled WGS sequence"/>
</dbReference>
<evidence type="ECO:0000259" key="1">
    <source>
        <dbReference type="PROSITE" id="PS50995"/>
    </source>
</evidence>